<organism evidence="3 4">
    <name type="scientific">Ephemerocybe angulata</name>
    <dbReference type="NCBI Taxonomy" id="980116"/>
    <lineage>
        <taxon>Eukaryota</taxon>
        <taxon>Fungi</taxon>
        <taxon>Dikarya</taxon>
        <taxon>Basidiomycota</taxon>
        <taxon>Agaricomycotina</taxon>
        <taxon>Agaricomycetes</taxon>
        <taxon>Agaricomycetidae</taxon>
        <taxon>Agaricales</taxon>
        <taxon>Agaricineae</taxon>
        <taxon>Psathyrellaceae</taxon>
        <taxon>Ephemerocybe</taxon>
    </lineage>
</organism>
<feature type="transmembrane region" description="Helical" evidence="2">
    <location>
        <begin position="75"/>
        <end position="92"/>
    </location>
</feature>
<name>A0A8H6H9G0_9AGAR</name>
<dbReference type="AlphaFoldDB" id="A0A8H6H9G0"/>
<evidence type="ECO:0000256" key="2">
    <source>
        <dbReference type="SAM" id="Phobius"/>
    </source>
</evidence>
<evidence type="ECO:0000256" key="1">
    <source>
        <dbReference type="SAM" id="MobiDB-lite"/>
    </source>
</evidence>
<protein>
    <submittedName>
        <fullName evidence="3">Uncharacterized protein</fullName>
    </submittedName>
</protein>
<keyword evidence="2" id="KW-0472">Membrane</keyword>
<dbReference type="EMBL" id="JACGCI010000163">
    <property type="protein sequence ID" value="KAF6742899.1"/>
    <property type="molecule type" value="Genomic_DNA"/>
</dbReference>
<keyword evidence="2" id="KW-1133">Transmembrane helix</keyword>
<gene>
    <name evidence="3" type="ORF">DFP72DRAFT_1178705</name>
</gene>
<accession>A0A8H6H9G0</accession>
<dbReference type="Proteomes" id="UP000521943">
    <property type="component" value="Unassembled WGS sequence"/>
</dbReference>
<keyword evidence="4" id="KW-1185">Reference proteome</keyword>
<evidence type="ECO:0000313" key="3">
    <source>
        <dbReference type="EMBL" id="KAF6742899.1"/>
    </source>
</evidence>
<evidence type="ECO:0000313" key="4">
    <source>
        <dbReference type="Proteomes" id="UP000521943"/>
    </source>
</evidence>
<feature type="region of interest" description="Disordered" evidence="1">
    <location>
        <begin position="31"/>
        <end position="59"/>
    </location>
</feature>
<proteinExistence type="predicted"/>
<reference evidence="3 4" key="1">
    <citation type="submission" date="2020-07" db="EMBL/GenBank/DDBJ databases">
        <title>Comparative genomics of pyrophilous fungi reveals a link between fire events and developmental genes.</title>
        <authorList>
            <consortium name="DOE Joint Genome Institute"/>
            <person name="Steindorff A.S."/>
            <person name="Carver A."/>
            <person name="Calhoun S."/>
            <person name="Stillman K."/>
            <person name="Liu H."/>
            <person name="Lipzen A."/>
            <person name="Pangilinan J."/>
            <person name="Labutti K."/>
            <person name="Bruns T.D."/>
            <person name="Grigoriev I.V."/>
        </authorList>
    </citation>
    <scope>NUCLEOTIDE SEQUENCE [LARGE SCALE GENOMIC DNA]</scope>
    <source>
        <strain evidence="3 4">CBS 144469</strain>
    </source>
</reference>
<sequence>MRKRNVRAWSLLLLSRRRCDIGCRLYLKPEHRNPNQARNNESESKSEAATTGHIPIAEHPTPNTEYLRIELFSRLFPLFSLSLFLTCSLHAFSMLTRVVHAFAPPSLPTLQFFGALFLKF</sequence>
<comment type="caution">
    <text evidence="3">The sequence shown here is derived from an EMBL/GenBank/DDBJ whole genome shotgun (WGS) entry which is preliminary data.</text>
</comment>
<keyword evidence="2" id="KW-0812">Transmembrane</keyword>